<keyword evidence="3" id="KW-1185">Reference proteome</keyword>
<dbReference type="InterPro" id="IPR011576">
    <property type="entry name" value="Pyridox_Oxase_N"/>
</dbReference>
<feature type="domain" description="Pyridoxamine 5'-phosphate oxidase N-terminal" evidence="1">
    <location>
        <begin position="11"/>
        <end position="119"/>
    </location>
</feature>
<protein>
    <submittedName>
        <fullName evidence="2">Flavin-nucleotide-binding protein</fullName>
    </submittedName>
</protein>
<dbReference type="PANTHER" id="PTHR40660">
    <property type="entry name" value="5'-PHOSPHATE OXIDASE PUTATIVE DOMAIN-CONTAINING PROTEIN-RELATED"/>
    <property type="match status" value="1"/>
</dbReference>
<evidence type="ECO:0000259" key="1">
    <source>
        <dbReference type="Pfam" id="PF01243"/>
    </source>
</evidence>
<evidence type="ECO:0000313" key="2">
    <source>
        <dbReference type="EMBL" id="GFH39954.1"/>
    </source>
</evidence>
<dbReference type="Gene3D" id="2.30.110.10">
    <property type="entry name" value="Electron Transport, Fmn-binding Protein, Chain A"/>
    <property type="match status" value="1"/>
</dbReference>
<organism evidence="2 3">
    <name type="scientific">Pseudolactococcus insecticola</name>
    <dbReference type="NCBI Taxonomy" id="2709158"/>
    <lineage>
        <taxon>Bacteria</taxon>
        <taxon>Bacillati</taxon>
        <taxon>Bacillota</taxon>
        <taxon>Bacilli</taxon>
        <taxon>Lactobacillales</taxon>
        <taxon>Streptococcaceae</taxon>
        <taxon>Pseudolactococcus</taxon>
    </lineage>
</organism>
<dbReference type="PANTHER" id="PTHR40660:SF1">
    <property type="entry name" value="5'-PHOSPHATE OXIDASE PUTATIVE DOMAIN-CONTAINING PROTEIN-RELATED"/>
    <property type="match status" value="1"/>
</dbReference>
<dbReference type="SUPFAM" id="SSF50475">
    <property type="entry name" value="FMN-binding split barrel"/>
    <property type="match status" value="1"/>
</dbReference>
<dbReference type="AlphaFoldDB" id="A0A6A0B6L4"/>
<name>A0A6A0B6L4_9LACT</name>
<comment type="caution">
    <text evidence="2">The sequence shown here is derived from an EMBL/GenBank/DDBJ whole genome shotgun (WGS) entry which is preliminary data.</text>
</comment>
<accession>A0A6A0B6L4</accession>
<dbReference type="RefSeq" id="WP_172354996.1">
    <property type="nucleotide sequence ID" value="NZ_BLLH01000001.1"/>
</dbReference>
<dbReference type="Proteomes" id="UP000475928">
    <property type="component" value="Unassembled WGS sequence"/>
</dbReference>
<dbReference type="InterPro" id="IPR012349">
    <property type="entry name" value="Split_barrel_FMN-bd"/>
</dbReference>
<proteinExistence type="predicted"/>
<dbReference type="Pfam" id="PF01243">
    <property type="entry name" value="PNPOx_N"/>
    <property type="match status" value="1"/>
</dbReference>
<gene>
    <name evidence="2" type="primary">pdxH</name>
    <name evidence="2" type="ORF">Hs20B_03520</name>
</gene>
<reference evidence="2 3" key="1">
    <citation type="submission" date="2020-02" db="EMBL/GenBank/DDBJ databases">
        <title>Draft genome sequence of Lactococcus sp. Hs20B0-1.</title>
        <authorList>
            <person name="Noda S."/>
            <person name="Yuki M."/>
            <person name="Ohkuma M."/>
        </authorList>
    </citation>
    <scope>NUCLEOTIDE SEQUENCE [LARGE SCALE GENOMIC DNA]</scope>
    <source>
        <strain evidence="2 3">Hs20B0-1</strain>
    </source>
</reference>
<evidence type="ECO:0000313" key="3">
    <source>
        <dbReference type="Proteomes" id="UP000475928"/>
    </source>
</evidence>
<dbReference type="EMBL" id="BLLH01000001">
    <property type="protein sequence ID" value="GFH39954.1"/>
    <property type="molecule type" value="Genomic_DNA"/>
</dbReference>
<sequence length="135" mass="14794">MKLTTDMKRLITENLAYIATVDNDGNPDIGPKMSIRVYDDETIVYDELTGKQTMANIENNGKAIIAVANESEMSGYRFSGPTQIIREGAFFEDATKWSVDGKHPLPKAAGVMKIEKIWTLAPGPTAGTPVTETEK</sequence>